<dbReference type="InterPro" id="IPR017850">
    <property type="entry name" value="Alkaline_phosphatase_core_sf"/>
</dbReference>
<dbReference type="PROSITE" id="PS00523">
    <property type="entry name" value="SULFATASE_1"/>
    <property type="match status" value="1"/>
</dbReference>
<feature type="domain" description="Sulfatase N-terminal" evidence="15">
    <location>
        <begin position="362"/>
        <end position="427"/>
    </location>
</feature>
<dbReference type="AlphaFoldDB" id="A0A8K0A9J0"/>
<dbReference type="CDD" id="cd23963">
    <property type="entry name" value="GT29_ST8SIA"/>
    <property type="match status" value="1"/>
</dbReference>
<keyword evidence="6" id="KW-0808">Transferase</keyword>
<comment type="subcellular location">
    <subcellularLocation>
        <location evidence="2">Golgi apparatus membrane</location>
        <topology evidence="2">Single-pass type II membrane protein</topology>
    </subcellularLocation>
</comment>
<dbReference type="OrthoDB" id="10264956at2759"/>
<keyword evidence="7 14" id="KW-0812">Transmembrane</keyword>
<dbReference type="InterPro" id="IPR050943">
    <property type="entry name" value="Glycosyltr_29_Sialyltrsf"/>
</dbReference>
<keyword evidence="12 14" id="KW-0472">Membrane</keyword>
<keyword evidence="5" id="KW-0328">Glycosyltransferase</keyword>
<evidence type="ECO:0000256" key="2">
    <source>
        <dbReference type="ARBA" id="ARBA00004323"/>
    </source>
</evidence>
<keyword evidence="8" id="KW-0378">Hydrolase</keyword>
<evidence type="ECO:0000256" key="13">
    <source>
        <dbReference type="ARBA" id="ARBA00023180"/>
    </source>
</evidence>
<keyword evidence="17" id="KW-1185">Reference proteome</keyword>
<dbReference type="GO" id="GO:0009311">
    <property type="term" value="P:oligosaccharide metabolic process"/>
    <property type="evidence" value="ECO:0007669"/>
    <property type="project" value="TreeGrafter"/>
</dbReference>
<keyword evidence="10 14" id="KW-1133">Transmembrane helix</keyword>
<dbReference type="InterPro" id="IPR024607">
    <property type="entry name" value="Sulfatase_CS"/>
</dbReference>
<comment type="cofactor">
    <cofactor evidence="1">
        <name>Ca(2+)</name>
        <dbReference type="ChEBI" id="CHEBI:29108"/>
    </cofactor>
</comment>
<feature type="transmembrane region" description="Helical" evidence="14">
    <location>
        <begin position="6"/>
        <end position="25"/>
    </location>
</feature>
<dbReference type="Gene3D" id="3.40.720.10">
    <property type="entry name" value="Alkaline Phosphatase, subunit A"/>
    <property type="match status" value="1"/>
</dbReference>
<evidence type="ECO:0000256" key="10">
    <source>
        <dbReference type="ARBA" id="ARBA00022989"/>
    </source>
</evidence>
<dbReference type="GO" id="GO:0000139">
    <property type="term" value="C:Golgi membrane"/>
    <property type="evidence" value="ECO:0007669"/>
    <property type="project" value="UniProtKB-SubCell"/>
</dbReference>
<evidence type="ECO:0000256" key="14">
    <source>
        <dbReference type="SAM" id="Phobius"/>
    </source>
</evidence>
<evidence type="ECO:0000256" key="5">
    <source>
        <dbReference type="ARBA" id="ARBA00022676"/>
    </source>
</evidence>
<evidence type="ECO:0000256" key="6">
    <source>
        <dbReference type="ARBA" id="ARBA00022679"/>
    </source>
</evidence>
<dbReference type="EMBL" id="OV696693">
    <property type="protein sequence ID" value="CAH1271186.1"/>
    <property type="molecule type" value="Genomic_DNA"/>
</dbReference>
<organism evidence="16 17">
    <name type="scientific">Branchiostoma lanceolatum</name>
    <name type="common">Common lancelet</name>
    <name type="synonym">Amphioxus lanceolatum</name>
    <dbReference type="NCBI Taxonomy" id="7740"/>
    <lineage>
        <taxon>Eukaryota</taxon>
        <taxon>Metazoa</taxon>
        <taxon>Chordata</taxon>
        <taxon>Cephalochordata</taxon>
        <taxon>Leptocardii</taxon>
        <taxon>Amphioxiformes</taxon>
        <taxon>Branchiostomatidae</taxon>
        <taxon>Branchiostoma</taxon>
    </lineage>
</organism>
<reference evidence="16" key="1">
    <citation type="submission" date="2022-01" db="EMBL/GenBank/DDBJ databases">
        <authorList>
            <person name="Braso-Vives M."/>
        </authorList>
    </citation>
    <scope>NUCLEOTIDE SEQUENCE</scope>
</reference>
<evidence type="ECO:0000256" key="12">
    <source>
        <dbReference type="ARBA" id="ARBA00023136"/>
    </source>
</evidence>
<dbReference type="Pfam" id="PF00777">
    <property type="entry name" value="Glyco_transf_29"/>
    <property type="match status" value="1"/>
</dbReference>
<dbReference type="PANTHER" id="PTHR11987:SF53">
    <property type="entry name" value="ALPHA-2,8-SIALYLTRANSFERASE 8F-LIKE"/>
    <property type="match status" value="1"/>
</dbReference>
<name>A0A8K0A9J0_BRALA</name>
<evidence type="ECO:0000256" key="1">
    <source>
        <dbReference type="ARBA" id="ARBA00001913"/>
    </source>
</evidence>
<gene>
    <name evidence="16" type="primary">ST8SIA2</name>
    <name evidence="16" type="ORF">BLAG_LOCUS23280</name>
</gene>
<keyword evidence="9" id="KW-0735">Signal-anchor</keyword>
<evidence type="ECO:0000256" key="3">
    <source>
        <dbReference type="ARBA" id="ARBA00006003"/>
    </source>
</evidence>
<proteinExistence type="inferred from homology"/>
<accession>A0A8K0A9J0</accession>
<dbReference type="InterPro" id="IPR001675">
    <property type="entry name" value="Glyco_trans_29"/>
</dbReference>
<evidence type="ECO:0000256" key="4">
    <source>
        <dbReference type="ARBA" id="ARBA00008779"/>
    </source>
</evidence>
<dbReference type="InterPro" id="IPR000917">
    <property type="entry name" value="Sulfatase_N"/>
</dbReference>
<dbReference type="GO" id="GO:0003828">
    <property type="term" value="F:alpha-N-acetylneuraminate alpha-2,8-sialyltransferase activity"/>
    <property type="evidence" value="ECO:0007669"/>
    <property type="project" value="TreeGrafter"/>
</dbReference>
<sequence length="428" mass="48921">MIRPIFHATVFFGICLIIVGLLYVYKLTASLQLARIFARRLNMSRQDYPWLPPNFTDQLMTEREAHFNMTNIWKMRNITRKYFNPKSHIIYFSDFHVFMQKCDPHTFTLRNSHPRRPRPCNVVHTPIKQYRTCAVVGNGGILLHSSCGAEIDAHEFVIRSNLPPVHDYRRDVGSRTDLTTMNVIRLDQIANALETFNSTLRKDMLARLGQSPGMIFSYSFSFIGSKARYRMQIVDTAIKNNHLSTITAFPSRSFLKSKRLYTELVGKDLNFASTGLNTFALASTFCERISIYGFYPMPTYQNKRVPYHYYDIRPHSGRHDFDEEYAMLRQMDADGVIKHVVGKLWFAFLSATLTLSRGEDRPNFVFFVADDLGIGDVGCFGNDTIRTPNIDSIATKGAKLTQHLAATAVCTPSRAAFLTGRYPIRSGT</sequence>
<evidence type="ECO:0000256" key="11">
    <source>
        <dbReference type="ARBA" id="ARBA00023034"/>
    </source>
</evidence>
<dbReference type="GO" id="GO:0016787">
    <property type="term" value="F:hydrolase activity"/>
    <property type="evidence" value="ECO:0007669"/>
    <property type="project" value="UniProtKB-KW"/>
</dbReference>
<dbReference type="SUPFAM" id="SSF53649">
    <property type="entry name" value="Alkaline phosphatase-like"/>
    <property type="match status" value="1"/>
</dbReference>
<keyword evidence="11" id="KW-0333">Golgi apparatus</keyword>
<dbReference type="Proteomes" id="UP000838412">
    <property type="component" value="Chromosome 8"/>
</dbReference>
<protein>
    <submittedName>
        <fullName evidence="16">ST8SIA2 protein</fullName>
    </submittedName>
</protein>
<evidence type="ECO:0000259" key="15">
    <source>
        <dbReference type="Pfam" id="PF00884"/>
    </source>
</evidence>
<dbReference type="Pfam" id="PF00884">
    <property type="entry name" value="Sulfatase"/>
    <property type="match status" value="1"/>
</dbReference>
<evidence type="ECO:0000256" key="9">
    <source>
        <dbReference type="ARBA" id="ARBA00022968"/>
    </source>
</evidence>
<dbReference type="GO" id="GO:0006491">
    <property type="term" value="P:N-glycan processing"/>
    <property type="evidence" value="ECO:0007669"/>
    <property type="project" value="TreeGrafter"/>
</dbReference>
<evidence type="ECO:0000313" key="17">
    <source>
        <dbReference type="Proteomes" id="UP000838412"/>
    </source>
</evidence>
<evidence type="ECO:0000256" key="8">
    <source>
        <dbReference type="ARBA" id="ARBA00022801"/>
    </source>
</evidence>
<evidence type="ECO:0000313" key="16">
    <source>
        <dbReference type="EMBL" id="CAH1271186.1"/>
    </source>
</evidence>
<comment type="similarity">
    <text evidence="4">Belongs to the sulfatase family.</text>
</comment>
<dbReference type="Gene3D" id="3.90.1480.20">
    <property type="entry name" value="Glycosyl transferase family 29"/>
    <property type="match status" value="1"/>
</dbReference>
<dbReference type="PANTHER" id="PTHR11987">
    <property type="entry name" value="ALPHA-2,8-SIALYLTRANSFERASE"/>
    <property type="match status" value="1"/>
</dbReference>
<evidence type="ECO:0000256" key="7">
    <source>
        <dbReference type="ARBA" id="ARBA00022692"/>
    </source>
</evidence>
<keyword evidence="13" id="KW-0325">Glycoprotein</keyword>
<dbReference type="InterPro" id="IPR038578">
    <property type="entry name" value="GT29-like_sf"/>
</dbReference>
<comment type="similarity">
    <text evidence="3">Belongs to the glycosyltransferase 29 family.</text>
</comment>